<reference evidence="6" key="1">
    <citation type="submission" date="2022-06" db="EMBL/GenBank/DDBJ databases">
        <title>New Polynucleobacter species.</title>
        <authorList>
            <person name="Hahn M.W."/>
        </authorList>
    </citation>
    <scope>NUCLEOTIDE SEQUENCE</scope>
    <source>
        <strain evidence="6">UK-FUSCHL-C3</strain>
    </source>
</reference>
<dbReference type="AlphaFoldDB" id="A0AAU8A102"/>
<dbReference type="EC" id="5.3.2.-" evidence="4"/>
<dbReference type="Gene3D" id="3.30.429.10">
    <property type="entry name" value="Macrophage Migration Inhibitory Factor"/>
    <property type="match status" value="1"/>
</dbReference>
<gene>
    <name evidence="6" type="ORF">NKE59_07010</name>
</gene>
<dbReference type="EMBL" id="CP099959">
    <property type="protein sequence ID" value="XCC57240.1"/>
    <property type="molecule type" value="Genomic_DNA"/>
</dbReference>
<dbReference type="RefSeq" id="WP_353438269.1">
    <property type="nucleotide sequence ID" value="NZ_CP099959.1"/>
</dbReference>
<evidence type="ECO:0000256" key="3">
    <source>
        <dbReference type="PIRSR" id="PIRSR618191-1"/>
    </source>
</evidence>
<evidence type="ECO:0000256" key="4">
    <source>
        <dbReference type="RuleBase" id="RU362032"/>
    </source>
</evidence>
<dbReference type="Pfam" id="PF01361">
    <property type="entry name" value="Tautomerase"/>
    <property type="match status" value="1"/>
</dbReference>
<accession>A0AAU8A102</accession>
<dbReference type="InterPro" id="IPR004370">
    <property type="entry name" value="4-OT-like_dom"/>
</dbReference>
<evidence type="ECO:0000256" key="2">
    <source>
        <dbReference type="ARBA" id="ARBA00023235"/>
    </source>
</evidence>
<dbReference type="SUPFAM" id="SSF55331">
    <property type="entry name" value="Tautomerase/MIF"/>
    <property type="match status" value="1"/>
</dbReference>
<protein>
    <recommendedName>
        <fullName evidence="4">Tautomerase</fullName>
        <ecNumber evidence="4">5.3.2.-</ecNumber>
    </recommendedName>
</protein>
<dbReference type="GO" id="GO:0016853">
    <property type="term" value="F:isomerase activity"/>
    <property type="evidence" value="ECO:0007669"/>
    <property type="project" value="UniProtKB-UniRule"/>
</dbReference>
<evidence type="ECO:0000313" key="6">
    <source>
        <dbReference type="EMBL" id="XCC57240.1"/>
    </source>
</evidence>
<proteinExistence type="inferred from homology"/>
<keyword evidence="2 4" id="KW-0413">Isomerase</keyword>
<dbReference type="NCBIfam" id="NF001966">
    <property type="entry name" value="PRK00745.1"/>
    <property type="match status" value="1"/>
</dbReference>
<dbReference type="InterPro" id="IPR014347">
    <property type="entry name" value="Tautomerase/MIF_sf"/>
</dbReference>
<evidence type="ECO:0000256" key="1">
    <source>
        <dbReference type="ARBA" id="ARBA00006723"/>
    </source>
</evidence>
<evidence type="ECO:0000259" key="5">
    <source>
        <dbReference type="Pfam" id="PF01361"/>
    </source>
</evidence>
<feature type="domain" description="4-oxalocrotonate tautomerase-like" evidence="5">
    <location>
        <begin position="2"/>
        <end position="57"/>
    </location>
</feature>
<comment type="similarity">
    <text evidence="1 4">Belongs to the 4-oxalocrotonate tautomerase family.</text>
</comment>
<dbReference type="PANTHER" id="PTHR35530">
    <property type="entry name" value="TAUTOMERASE-RELATED"/>
    <property type="match status" value="1"/>
</dbReference>
<name>A0AAU8A102_9BURK</name>
<sequence>MPTLNVQLFEGRTVEQKRQFVAEVTRVTCETLGCSAGSVDIIITDVKKEDWATGGKLWCDADNK</sequence>
<organism evidence="6">
    <name type="scientific">Polynucleobacter sp. UK-FUSCHL-C3</name>
    <dbReference type="NCBI Taxonomy" id="2955208"/>
    <lineage>
        <taxon>Bacteria</taxon>
        <taxon>Pseudomonadati</taxon>
        <taxon>Pseudomonadota</taxon>
        <taxon>Betaproteobacteria</taxon>
        <taxon>Burkholderiales</taxon>
        <taxon>Burkholderiaceae</taxon>
        <taxon>Polynucleobacter</taxon>
    </lineage>
</organism>
<dbReference type="PANTHER" id="PTHR35530:SF1">
    <property type="entry name" value="2-HYDROXYMUCONATE TAUTOMERASE"/>
    <property type="match status" value="1"/>
</dbReference>
<feature type="active site" description="Proton acceptor; via imino nitrogen" evidence="3">
    <location>
        <position position="2"/>
    </location>
</feature>
<dbReference type="NCBIfam" id="TIGR00013">
    <property type="entry name" value="taut"/>
    <property type="match status" value="1"/>
</dbReference>
<dbReference type="InterPro" id="IPR018191">
    <property type="entry name" value="4-OT"/>
</dbReference>